<evidence type="ECO:0000313" key="4">
    <source>
        <dbReference type="Proteomes" id="UP000503018"/>
    </source>
</evidence>
<dbReference type="KEGG" id="slan:GV829_04120"/>
<dbReference type="PANTHER" id="PTHR43329">
    <property type="entry name" value="EPOXIDE HYDROLASE"/>
    <property type="match status" value="1"/>
</dbReference>
<dbReference type="PRINTS" id="PR00412">
    <property type="entry name" value="EPOXHYDRLASE"/>
</dbReference>
<keyword evidence="4" id="KW-1185">Reference proteome</keyword>
<evidence type="ECO:0000259" key="2">
    <source>
        <dbReference type="Pfam" id="PF00561"/>
    </source>
</evidence>
<gene>
    <name evidence="3" type="ORF">GV829_04120</name>
</gene>
<evidence type="ECO:0000256" key="1">
    <source>
        <dbReference type="ARBA" id="ARBA00022801"/>
    </source>
</evidence>
<name>A0A6M4ARM5_9SPHN</name>
<sequence length="309" mass="34925">MNDDPTTSLPPFTWTPDPASGISQRFIDANGQTFELAECGDPVSPRLALCLHGFPELNYSWRAQMPLLAARGWRVWAPNMRGYGASSKPQGWINYRVDTLVEDVAALIDTSGAQEVMLIAHDWGAIIAWHFAIRRLRPLTRLVIMNVPHPMCAQREIRHWHQLKKSWYMFFFQIPGLPEWSLTRDGAAAIRRIFVNDALNKQNFTPDVQQVYADAALRPGAMTAMLNYYRALFRTPDGRDAGDGMVDVPTLMLWGDNDVALDVRCTHGTDQWVPALELHLLPGVSHWVQQDAPVEVNRLLADWLDRNGG</sequence>
<dbReference type="InterPro" id="IPR000073">
    <property type="entry name" value="AB_hydrolase_1"/>
</dbReference>
<dbReference type="GO" id="GO:0016787">
    <property type="term" value="F:hydrolase activity"/>
    <property type="evidence" value="ECO:0007669"/>
    <property type="project" value="UniProtKB-KW"/>
</dbReference>
<dbReference type="InterPro" id="IPR000639">
    <property type="entry name" value="Epox_hydrolase-like"/>
</dbReference>
<dbReference type="Proteomes" id="UP000503018">
    <property type="component" value="Chromosome"/>
</dbReference>
<protein>
    <submittedName>
        <fullName evidence="3">Alpha/beta fold hydrolase</fullName>
    </submittedName>
</protein>
<dbReference type="Pfam" id="PF00561">
    <property type="entry name" value="Abhydrolase_1"/>
    <property type="match status" value="1"/>
</dbReference>
<proteinExistence type="predicted"/>
<dbReference type="EMBL" id="CP053015">
    <property type="protein sequence ID" value="QJQ31728.1"/>
    <property type="molecule type" value="Genomic_DNA"/>
</dbReference>
<dbReference type="AlphaFoldDB" id="A0A6M4ARM5"/>
<dbReference type="RefSeq" id="WP_169944092.1">
    <property type="nucleotide sequence ID" value="NZ_CP053015.1"/>
</dbReference>
<evidence type="ECO:0000313" key="3">
    <source>
        <dbReference type="EMBL" id="QJQ31728.1"/>
    </source>
</evidence>
<accession>A0A6M4ARM5</accession>
<feature type="domain" description="AB hydrolase-1" evidence="2">
    <location>
        <begin position="49"/>
        <end position="292"/>
    </location>
</feature>
<dbReference type="InterPro" id="IPR029058">
    <property type="entry name" value="AB_hydrolase_fold"/>
</dbReference>
<dbReference type="SUPFAM" id="SSF53474">
    <property type="entry name" value="alpha/beta-Hydrolases"/>
    <property type="match status" value="1"/>
</dbReference>
<reference evidence="3 4" key="1">
    <citation type="submission" date="2020-01" db="EMBL/GenBank/DDBJ databases">
        <title>Sphingomonas sp. strain CSW-10.</title>
        <authorList>
            <person name="Chen W.-M."/>
        </authorList>
    </citation>
    <scope>NUCLEOTIDE SEQUENCE [LARGE SCALE GENOMIC DNA]</scope>
    <source>
        <strain evidence="3 4">CSW-10</strain>
    </source>
</reference>
<dbReference type="Gene3D" id="3.40.50.1820">
    <property type="entry name" value="alpha/beta hydrolase"/>
    <property type="match status" value="1"/>
</dbReference>
<keyword evidence="1 3" id="KW-0378">Hydrolase</keyword>
<organism evidence="3 4">
    <name type="scientific">Sphingomonas lacunae</name>
    <dbReference type="NCBI Taxonomy" id="2698828"/>
    <lineage>
        <taxon>Bacteria</taxon>
        <taxon>Pseudomonadati</taxon>
        <taxon>Pseudomonadota</taxon>
        <taxon>Alphaproteobacteria</taxon>
        <taxon>Sphingomonadales</taxon>
        <taxon>Sphingomonadaceae</taxon>
        <taxon>Sphingomonas</taxon>
    </lineage>
</organism>